<name>A0A7W8MSS7_9BACT</name>
<keyword evidence="1 2" id="KW-0732">Signal</keyword>
<evidence type="ECO:0000259" key="3">
    <source>
        <dbReference type="Pfam" id="PF13505"/>
    </source>
</evidence>
<protein>
    <submittedName>
        <fullName evidence="4">Opacity protein-like surface antigen</fullName>
    </submittedName>
</protein>
<dbReference type="AlphaFoldDB" id="A0A7W8MSS7"/>
<feature type="signal peptide" evidence="2">
    <location>
        <begin position="1"/>
        <end position="18"/>
    </location>
</feature>
<sequence length="202" mass="21996">MNRSVFTLSILLSLSGFAAAQATPSAYRRPTSEINLQGGAIFARAVTEDGVRYKPTSAGSVDVGYRFYLTRWLGVEGDFDYFRNSQKYTTSTLVLSQKTNVAAVSGGAVFNLPNPLTKKFESFFMVGGGALIFHPENTDTSFETKQAIVFGGGIDVPLGRHLAIRGQAKTFLYKAPDFDVPALKIDKFTQAMVPSAGIVWKF</sequence>
<proteinExistence type="predicted"/>
<evidence type="ECO:0000313" key="5">
    <source>
        <dbReference type="Proteomes" id="UP000568106"/>
    </source>
</evidence>
<dbReference type="Pfam" id="PF13505">
    <property type="entry name" value="OMP_b-brl"/>
    <property type="match status" value="1"/>
</dbReference>
<evidence type="ECO:0000313" key="4">
    <source>
        <dbReference type="EMBL" id="MBB5319286.1"/>
    </source>
</evidence>
<accession>A0A7W8MSS7</accession>
<evidence type="ECO:0000256" key="1">
    <source>
        <dbReference type="ARBA" id="ARBA00022729"/>
    </source>
</evidence>
<dbReference type="SUPFAM" id="SSF56925">
    <property type="entry name" value="OMPA-like"/>
    <property type="match status" value="1"/>
</dbReference>
<dbReference type="EMBL" id="JACHDY010000007">
    <property type="protein sequence ID" value="MBB5319286.1"/>
    <property type="molecule type" value="Genomic_DNA"/>
</dbReference>
<dbReference type="InterPro" id="IPR027385">
    <property type="entry name" value="Beta-barrel_OMP"/>
</dbReference>
<comment type="caution">
    <text evidence="4">The sequence shown here is derived from an EMBL/GenBank/DDBJ whole genome shotgun (WGS) entry which is preliminary data.</text>
</comment>
<feature type="domain" description="Outer membrane protein beta-barrel" evidence="3">
    <location>
        <begin position="10"/>
        <end position="175"/>
    </location>
</feature>
<feature type="chain" id="PRO_5030774480" evidence="2">
    <location>
        <begin position="19"/>
        <end position="202"/>
    </location>
</feature>
<dbReference type="Proteomes" id="UP000568106">
    <property type="component" value="Unassembled WGS sequence"/>
</dbReference>
<dbReference type="Gene3D" id="2.40.160.20">
    <property type="match status" value="1"/>
</dbReference>
<keyword evidence="5" id="KW-1185">Reference proteome</keyword>
<organism evidence="4 5">
    <name type="scientific">Tunturiibacter empetritectus</name>
    <dbReference type="NCBI Taxonomy" id="3069691"/>
    <lineage>
        <taxon>Bacteria</taxon>
        <taxon>Pseudomonadati</taxon>
        <taxon>Acidobacteriota</taxon>
        <taxon>Terriglobia</taxon>
        <taxon>Terriglobales</taxon>
        <taxon>Acidobacteriaceae</taxon>
        <taxon>Tunturiibacter</taxon>
    </lineage>
</organism>
<gene>
    <name evidence="4" type="ORF">HDF09_003992</name>
</gene>
<evidence type="ECO:0000256" key="2">
    <source>
        <dbReference type="SAM" id="SignalP"/>
    </source>
</evidence>
<dbReference type="InterPro" id="IPR011250">
    <property type="entry name" value="OMP/PagP_B-barrel"/>
</dbReference>
<reference evidence="4" key="1">
    <citation type="submission" date="2020-08" db="EMBL/GenBank/DDBJ databases">
        <title>Genomic Encyclopedia of Type Strains, Phase IV (KMG-V): Genome sequencing to study the core and pangenomes of soil and plant-associated prokaryotes.</title>
        <authorList>
            <person name="Whitman W."/>
        </authorList>
    </citation>
    <scope>NUCLEOTIDE SEQUENCE [LARGE SCALE GENOMIC DNA]</scope>
    <source>
        <strain evidence="4">M8UP27</strain>
    </source>
</reference>